<dbReference type="PANTHER" id="PTHR11461">
    <property type="entry name" value="SERINE PROTEASE INHIBITOR, SERPIN"/>
    <property type="match status" value="1"/>
</dbReference>
<evidence type="ECO:0000313" key="4">
    <source>
        <dbReference type="EMBL" id="TKR70248.1"/>
    </source>
</evidence>
<organism evidence="4 5">
    <name type="scientific">Steinernema carpocapsae</name>
    <name type="common">Entomopathogenic nematode</name>
    <dbReference type="NCBI Taxonomy" id="34508"/>
    <lineage>
        <taxon>Eukaryota</taxon>
        <taxon>Metazoa</taxon>
        <taxon>Ecdysozoa</taxon>
        <taxon>Nematoda</taxon>
        <taxon>Chromadorea</taxon>
        <taxon>Rhabditida</taxon>
        <taxon>Tylenchina</taxon>
        <taxon>Panagrolaimomorpha</taxon>
        <taxon>Strongyloidoidea</taxon>
        <taxon>Steinernematidae</taxon>
        <taxon>Steinernema</taxon>
    </lineage>
</organism>
<dbReference type="InterPro" id="IPR000215">
    <property type="entry name" value="Serpin_fam"/>
</dbReference>
<dbReference type="SMART" id="SM00093">
    <property type="entry name" value="SERPIN"/>
    <property type="match status" value="1"/>
</dbReference>
<dbReference type="STRING" id="34508.A0A4U5MLC2"/>
<accession>A0A4U5MLC2</accession>
<dbReference type="SUPFAM" id="SSF56574">
    <property type="entry name" value="Serpins"/>
    <property type="match status" value="1"/>
</dbReference>
<feature type="domain" description="Serpin" evidence="3">
    <location>
        <begin position="1"/>
        <end position="282"/>
    </location>
</feature>
<dbReference type="Gene3D" id="2.30.39.10">
    <property type="entry name" value="Alpha-1-antitrypsin, domain 1"/>
    <property type="match status" value="1"/>
</dbReference>
<reference evidence="4 5" key="2">
    <citation type="journal article" date="2019" name="G3 (Bethesda)">
        <title>Hybrid Assembly of the Genome of the Entomopathogenic Nematode Steinernema carpocapsae Identifies the X-Chromosome.</title>
        <authorList>
            <person name="Serra L."/>
            <person name="Macchietto M."/>
            <person name="Macias-Munoz A."/>
            <person name="McGill C.J."/>
            <person name="Rodriguez I.M."/>
            <person name="Rodriguez B."/>
            <person name="Murad R."/>
            <person name="Mortazavi A."/>
        </authorList>
    </citation>
    <scope>NUCLEOTIDE SEQUENCE [LARGE SCALE GENOMIC DNA]</scope>
    <source>
        <strain evidence="4 5">ALL</strain>
    </source>
</reference>
<dbReference type="Pfam" id="PF00079">
    <property type="entry name" value="Serpin"/>
    <property type="match status" value="1"/>
</dbReference>
<evidence type="ECO:0000256" key="2">
    <source>
        <dbReference type="RuleBase" id="RU000411"/>
    </source>
</evidence>
<sequence>MSRIPGVSHGRGKIPCRHRQNFDSHFEKVDFVNNPEIQRAALNAFVKEVTMNEIPALFSNSDITSDTKVIIVNAMHLASAFMSAFNEENTKEEMFYNEDGSTKEILTMSGTKEGQYFENEEFQLAQLSFEDQGFSFLFMVPKIGTLEELKEKLFASNSVLSTTLSSTQKIPKIHISIPKFKVEASYDLKDALQRQGIIEVFEAGQANLTGISEDPLNVSGVIHKSVFDLHEGGVKAAAATAIVAVKCMMMPMDPEERTIKAEKPFLYGVTYNGAPLFVGQFY</sequence>
<protein>
    <recommendedName>
        <fullName evidence="3">Serpin domain-containing protein</fullName>
    </recommendedName>
</protein>
<dbReference type="AlphaFoldDB" id="A0A4U5MLC2"/>
<dbReference type="CDD" id="cd00172">
    <property type="entry name" value="serpin"/>
    <property type="match status" value="1"/>
</dbReference>
<evidence type="ECO:0000313" key="5">
    <source>
        <dbReference type="Proteomes" id="UP000298663"/>
    </source>
</evidence>
<dbReference type="GO" id="GO:0005615">
    <property type="term" value="C:extracellular space"/>
    <property type="evidence" value="ECO:0007669"/>
    <property type="project" value="InterPro"/>
</dbReference>
<evidence type="ECO:0000259" key="3">
    <source>
        <dbReference type="SMART" id="SM00093"/>
    </source>
</evidence>
<dbReference type="InterPro" id="IPR042178">
    <property type="entry name" value="Serpin_sf_1"/>
</dbReference>
<keyword evidence="5" id="KW-1185">Reference proteome</keyword>
<dbReference type="InterPro" id="IPR036186">
    <property type="entry name" value="Serpin_sf"/>
</dbReference>
<dbReference type="InterPro" id="IPR023796">
    <property type="entry name" value="Serpin_dom"/>
</dbReference>
<gene>
    <name evidence="4" type="ORF">L596_022294</name>
</gene>
<dbReference type="InterPro" id="IPR042185">
    <property type="entry name" value="Serpin_sf_2"/>
</dbReference>
<dbReference type="Proteomes" id="UP000298663">
    <property type="component" value="Unassembled WGS sequence"/>
</dbReference>
<dbReference type="GO" id="GO:0004867">
    <property type="term" value="F:serine-type endopeptidase inhibitor activity"/>
    <property type="evidence" value="ECO:0007669"/>
    <property type="project" value="InterPro"/>
</dbReference>
<proteinExistence type="inferred from homology"/>
<name>A0A4U5MLC2_STECR</name>
<comment type="similarity">
    <text evidence="1 2">Belongs to the serpin family.</text>
</comment>
<dbReference type="Gene3D" id="3.30.497.10">
    <property type="entry name" value="Antithrombin, subunit I, domain 2"/>
    <property type="match status" value="2"/>
</dbReference>
<dbReference type="OrthoDB" id="9518664at2759"/>
<comment type="caution">
    <text evidence="4">The sequence shown here is derived from an EMBL/GenBank/DDBJ whole genome shotgun (WGS) entry which is preliminary data.</text>
</comment>
<evidence type="ECO:0000256" key="1">
    <source>
        <dbReference type="ARBA" id="ARBA00009500"/>
    </source>
</evidence>
<dbReference type="PANTHER" id="PTHR11461:SF211">
    <property type="entry name" value="GH10112P-RELATED"/>
    <property type="match status" value="1"/>
</dbReference>
<dbReference type="EMBL" id="AZBU02000007">
    <property type="protein sequence ID" value="TKR70248.1"/>
    <property type="molecule type" value="Genomic_DNA"/>
</dbReference>
<reference evidence="4 5" key="1">
    <citation type="journal article" date="2015" name="Genome Biol.">
        <title>Comparative genomics of Steinernema reveals deeply conserved gene regulatory networks.</title>
        <authorList>
            <person name="Dillman A.R."/>
            <person name="Macchietto M."/>
            <person name="Porter C.F."/>
            <person name="Rogers A."/>
            <person name="Williams B."/>
            <person name="Antoshechkin I."/>
            <person name="Lee M.M."/>
            <person name="Goodwin Z."/>
            <person name="Lu X."/>
            <person name="Lewis E.E."/>
            <person name="Goodrich-Blair H."/>
            <person name="Stock S.P."/>
            <person name="Adams B.J."/>
            <person name="Sternberg P.W."/>
            <person name="Mortazavi A."/>
        </authorList>
    </citation>
    <scope>NUCLEOTIDE SEQUENCE [LARGE SCALE GENOMIC DNA]</scope>
    <source>
        <strain evidence="4 5">ALL</strain>
    </source>
</reference>